<dbReference type="CDD" id="cd00609">
    <property type="entry name" value="AAT_like"/>
    <property type="match status" value="1"/>
</dbReference>
<dbReference type="AlphaFoldDB" id="A0A9X7HMU5"/>
<evidence type="ECO:0000313" key="7">
    <source>
        <dbReference type="EMBL" id="PHG82223.1"/>
    </source>
</evidence>
<dbReference type="InterPro" id="IPR027619">
    <property type="entry name" value="C-S_lyase_PatB-like"/>
</dbReference>
<gene>
    <name evidence="7" type="ORF">COI69_13210</name>
</gene>
<dbReference type="Proteomes" id="UP000225135">
    <property type="component" value="Unassembled WGS sequence"/>
</dbReference>
<feature type="domain" description="Aminotransferase class I/classII large" evidence="6">
    <location>
        <begin position="37"/>
        <end position="383"/>
    </location>
</feature>
<dbReference type="GO" id="GO:0008483">
    <property type="term" value="F:transaminase activity"/>
    <property type="evidence" value="ECO:0007669"/>
    <property type="project" value="UniProtKB-KW"/>
</dbReference>
<organism evidence="7 8">
    <name type="scientific">Bacillus cereus</name>
    <dbReference type="NCBI Taxonomy" id="1396"/>
    <lineage>
        <taxon>Bacteria</taxon>
        <taxon>Bacillati</taxon>
        <taxon>Bacillota</taxon>
        <taxon>Bacilli</taxon>
        <taxon>Bacillales</taxon>
        <taxon>Bacillaceae</taxon>
        <taxon>Bacillus</taxon>
        <taxon>Bacillus cereus group</taxon>
    </lineage>
</organism>
<dbReference type="SUPFAM" id="SSF53383">
    <property type="entry name" value="PLP-dependent transferases"/>
    <property type="match status" value="1"/>
</dbReference>
<name>A0A9X7HMU5_BACCE</name>
<dbReference type="NCBIfam" id="TIGR04350">
    <property type="entry name" value="C_S_lyase_PatB"/>
    <property type="match status" value="1"/>
</dbReference>
<dbReference type="InterPro" id="IPR015421">
    <property type="entry name" value="PyrdxlP-dep_Trfase_major"/>
</dbReference>
<evidence type="ECO:0000313" key="8">
    <source>
        <dbReference type="Proteomes" id="UP000225135"/>
    </source>
</evidence>
<evidence type="ECO:0000256" key="3">
    <source>
        <dbReference type="ARBA" id="ARBA00022898"/>
    </source>
</evidence>
<evidence type="ECO:0000256" key="5">
    <source>
        <dbReference type="ARBA" id="ARBA00037974"/>
    </source>
</evidence>
<dbReference type="GO" id="GO:0047804">
    <property type="term" value="F:cysteine-S-conjugate beta-lyase activity"/>
    <property type="evidence" value="ECO:0007669"/>
    <property type="project" value="UniProtKB-EC"/>
</dbReference>
<comment type="similarity">
    <text evidence="5">Belongs to the class-II pyridoxal-phosphate-dependent aminotransferase family. MalY/PatB cystathionine beta-lyase subfamily.</text>
</comment>
<keyword evidence="7" id="KW-0032">Aminotransferase</keyword>
<keyword evidence="3" id="KW-0663">Pyridoxal phosphate</keyword>
<dbReference type="Gene3D" id="3.90.1150.10">
    <property type="entry name" value="Aspartate Aminotransferase, domain 1"/>
    <property type="match status" value="1"/>
</dbReference>
<protein>
    <recommendedName>
        <fullName evidence="2">cysteine-S-conjugate beta-lyase</fullName>
        <ecNumber evidence="2">4.4.1.13</ecNumber>
    </recommendedName>
</protein>
<comment type="caution">
    <text evidence="7">The sequence shown here is derived from an EMBL/GenBank/DDBJ whole genome shotgun (WGS) entry which is preliminary data.</text>
</comment>
<dbReference type="Gene3D" id="3.40.640.10">
    <property type="entry name" value="Type I PLP-dependent aspartate aminotransferase-like (Major domain)"/>
    <property type="match status" value="1"/>
</dbReference>
<accession>A0A9X7HMU5</accession>
<keyword evidence="4" id="KW-0456">Lyase</keyword>
<dbReference type="RefSeq" id="WP_016084264.1">
    <property type="nucleotide sequence ID" value="NZ_NUQH01000005.1"/>
</dbReference>
<reference evidence="7 8" key="1">
    <citation type="submission" date="2017-09" db="EMBL/GenBank/DDBJ databases">
        <title>Large-scale bioinformatics analysis of Bacillus genomes uncovers conserved roles of natural products in bacterial physiology.</title>
        <authorList>
            <consortium name="Agbiome Team Llc"/>
            <person name="Bleich R.M."/>
            <person name="Grubbs K.J."/>
            <person name="Santa Maria K.C."/>
            <person name="Allen S.E."/>
            <person name="Farag S."/>
            <person name="Shank E.A."/>
            <person name="Bowers A."/>
        </authorList>
    </citation>
    <scope>NUCLEOTIDE SEQUENCE [LARGE SCALE GENOMIC DNA]</scope>
    <source>
        <strain evidence="7 8">AFS029792</strain>
    </source>
</reference>
<evidence type="ECO:0000259" key="6">
    <source>
        <dbReference type="Pfam" id="PF00155"/>
    </source>
</evidence>
<dbReference type="InterPro" id="IPR015422">
    <property type="entry name" value="PyrdxlP-dep_Trfase_small"/>
</dbReference>
<dbReference type="InterPro" id="IPR015424">
    <property type="entry name" value="PyrdxlP-dep_Trfase"/>
</dbReference>
<dbReference type="EMBL" id="NUUR01000035">
    <property type="protein sequence ID" value="PHG82223.1"/>
    <property type="molecule type" value="Genomic_DNA"/>
</dbReference>
<comment type="cofactor">
    <cofactor evidence="1">
        <name>pyridoxal 5'-phosphate</name>
        <dbReference type="ChEBI" id="CHEBI:597326"/>
    </cofactor>
</comment>
<dbReference type="Pfam" id="PF00155">
    <property type="entry name" value="Aminotran_1_2"/>
    <property type="match status" value="1"/>
</dbReference>
<dbReference type="PANTHER" id="PTHR43525:SF1">
    <property type="entry name" value="PROTEIN MALY"/>
    <property type="match status" value="1"/>
</dbReference>
<dbReference type="PANTHER" id="PTHR43525">
    <property type="entry name" value="PROTEIN MALY"/>
    <property type="match status" value="1"/>
</dbReference>
<evidence type="ECO:0000256" key="1">
    <source>
        <dbReference type="ARBA" id="ARBA00001933"/>
    </source>
</evidence>
<dbReference type="EC" id="4.4.1.13" evidence="2"/>
<dbReference type="InterPro" id="IPR004839">
    <property type="entry name" value="Aminotransferase_I/II_large"/>
</dbReference>
<evidence type="ECO:0000256" key="4">
    <source>
        <dbReference type="ARBA" id="ARBA00023239"/>
    </source>
</evidence>
<dbReference type="InterPro" id="IPR051798">
    <property type="entry name" value="Class-II_PLP-Dep_Aminotrans"/>
</dbReference>
<evidence type="ECO:0000256" key="2">
    <source>
        <dbReference type="ARBA" id="ARBA00012224"/>
    </source>
</evidence>
<sequence length="394" mass="45184">MKLDFDQQIDRLYTASYKWDQSKSLFGTEDILPMWVADMDFMSSPAVVDALINRATHGVYGYTIIPDSYYISIIDWLKRRHGSIVQKEWITHSPGVVTALSILVSCLTKPGDKVIIQSPVYHPFYDVVIQQNRKLVTNNLILEDGQYTMDLKDLEDKIDSSVKLMLLCNPHNPVGRVWDEQELERLGALCAKHNIIVISDEIHCDLIYKGNKHVPFSSISEELKSNSITCISTSKTFNLAGLKTCNLIIQNPHIKELYEKKLKMLSLHSESFFGITAVEAAYTHGEEWLNQLLIYLEGNLNFLLDYFKQHINEVKVIKPEGTYLVWLDFRGLRMNKENIEKWMYQKAKLALNEGSMFGENGEGFLRMNIACPRATLEEGLSRIHKTLLVKSCKN</sequence>
<proteinExistence type="inferred from homology"/>
<dbReference type="GO" id="GO:0030170">
    <property type="term" value="F:pyridoxal phosphate binding"/>
    <property type="evidence" value="ECO:0007669"/>
    <property type="project" value="InterPro"/>
</dbReference>
<keyword evidence="7" id="KW-0808">Transferase</keyword>